<organism evidence="2 3">
    <name type="scientific">Exophiala viscosa</name>
    <dbReference type="NCBI Taxonomy" id="2486360"/>
    <lineage>
        <taxon>Eukaryota</taxon>
        <taxon>Fungi</taxon>
        <taxon>Dikarya</taxon>
        <taxon>Ascomycota</taxon>
        <taxon>Pezizomycotina</taxon>
        <taxon>Eurotiomycetes</taxon>
        <taxon>Chaetothyriomycetidae</taxon>
        <taxon>Chaetothyriales</taxon>
        <taxon>Herpotrichiellaceae</taxon>
        <taxon>Exophiala</taxon>
    </lineage>
</organism>
<dbReference type="Proteomes" id="UP001203852">
    <property type="component" value="Unassembled WGS sequence"/>
</dbReference>
<feature type="transmembrane region" description="Helical" evidence="1">
    <location>
        <begin position="97"/>
        <end position="116"/>
    </location>
</feature>
<keyword evidence="1" id="KW-0472">Membrane</keyword>
<feature type="transmembrane region" description="Helical" evidence="1">
    <location>
        <begin position="237"/>
        <end position="257"/>
    </location>
</feature>
<evidence type="ECO:0000256" key="1">
    <source>
        <dbReference type="SAM" id="Phobius"/>
    </source>
</evidence>
<feature type="transmembrane region" description="Helical" evidence="1">
    <location>
        <begin position="20"/>
        <end position="40"/>
    </location>
</feature>
<dbReference type="EMBL" id="MU404350">
    <property type="protein sequence ID" value="KAI1618384.1"/>
    <property type="molecule type" value="Genomic_DNA"/>
</dbReference>
<keyword evidence="1" id="KW-0812">Transmembrane</keyword>
<name>A0AAN6IKB2_9EURO</name>
<dbReference type="AlphaFoldDB" id="A0AAN6IKB2"/>
<protein>
    <submittedName>
        <fullName evidence="2">Uncharacterized protein</fullName>
    </submittedName>
</protein>
<keyword evidence="3" id="KW-1185">Reference proteome</keyword>
<sequence>MTANNVSPVRSTGGSSVGVLVQFAALFTSSCVLPIALYWLLKYVAHLSDGTVVAIPLAIFGVVSVLGLAKRTWDLVRPQSDCRPLGGTRWQLDYFDWNFISGFTVVTIIIIIGNILKPKSRGVRICSLPLSLLFFQVCTQLVVVNFMVISGVRYPWRISSMPQGTPVRPALYTIVEDVVAIEGGRRERFRASLDHRYMVHAPTRKLLLDLSWIWGIGGLVVAVVLTALAFALADVDLAFTLGWSVPWAFVAVAGLITRSMMKATYRKGGFTEVNTDEEVQLASA</sequence>
<evidence type="ECO:0000313" key="2">
    <source>
        <dbReference type="EMBL" id="KAI1618384.1"/>
    </source>
</evidence>
<accession>A0AAN6IKB2</accession>
<keyword evidence="1" id="KW-1133">Transmembrane helix</keyword>
<feature type="transmembrane region" description="Helical" evidence="1">
    <location>
        <begin position="128"/>
        <end position="149"/>
    </location>
</feature>
<gene>
    <name evidence="2" type="ORF">EDD36DRAFT_414064</name>
</gene>
<reference evidence="2" key="1">
    <citation type="journal article" date="2022" name="bioRxiv">
        <title>Deciphering the potential niche of two novel black yeast fungi from a biological soil crust based on their genomes, phenotypes, and melanin regulation.</title>
        <authorList>
            <consortium name="DOE Joint Genome Institute"/>
            <person name="Carr E.C."/>
            <person name="Barton Q."/>
            <person name="Grambo S."/>
            <person name="Sullivan M."/>
            <person name="Renfro C.M."/>
            <person name="Kuo A."/>
            <person name="Pangilinan J."/>
            <person name="Lipzen A."/>
            <person name="Keymanesh K."/>
            <person name="Savage E."/>
            <person name="Barry K."/>
            <person name="Grigoriev I.V."/>
            <person name="Riekhof W.R."/>
            <person name="Harris S.S."/>
        </authorList>
    </citation>
    <scope>NUCLEOTIDE SEQUENCE</scope>
    <source>
        <strain evidence="2">JF 03-4F</strain>
    </source>
</reference>
<comment type="caution">
    <text evidence="2">The sequence shown here is derived from an EMBL/GenBank/DDBJ whole genome shotgun (WGS) entry which is preliminary data.</text>
</comment>
<evidence type="ECO:0000313" key="3">
    <source>
        <dbReference type="Proteomes" id="UP001203852"/>
    </source>
</evidence>
<proteinExistence type="predicted"/>
<dbReference type="PANTHER" id="PTHR42024">
    <property type="entry name" value="AMINO ACID PERMEASE_ SLC12A DOMAIN-CONTAINING PROTEIN"/>
    <property type="match status" value="1"/>
</dbReference>
<feature type="transmembrane region" description="Helical" evidence="1">
    <location>
        <begin position="52"/>
        <end position="69"/>
    </location>
</feature>
<dbReference type="PANTHER" id="PTHR42024:SF1">
    <property type="entry name" value="AMINO ACID PERMEASE_ SLC12A DOMAIN-CONTAINING PROTEIN"/>
    <property type="match status" value="1"/>
</dbReference>
<feature type="transmembrane region" description="Helical" evidence="1">
    <location>
        <begin position="206"/>
        <end position="231"/>
    </location>
</feature>